<name>A0A2T7NGF7_POMCA</name>
<dbReference type="Proteomes" id="UP000245119">
    <property type="component" value="Linkage Group LG13"/>
</dbReference>
<organism evidence="2 3">
    <name type="scientific">Pomacea canaliculata</name>
    <name type="common">Golden apple snail</name>
    <dbReference type="NCBI Taxonomy" id="400727"/>
    <lineage>
        <taxon>Eukaryota</taxon>
        <taxon>Metazoa</taxon>
        <taxon>Spiralia</taxon>
        <taxon>Lophotrochozoa</taxon>
        <taxon>Mollusca</taxon>
        <taxon>Gastropoda</taxon>
        <taxon>Caenogastropoda</taxon>
        <taxon>Architaenioglossa</taxon>
        <taxon>Ampullarioidea</taxon>
        <taxon>Ampullariidae</taxon>
        <taxon>Pomacea</taxon>
    </lineage>
</organism>
<feature type="region of interest" description="Disordered" evidence="1">
    <location>
        <begin position="235"/>
        <end position="380"/>
    </location>
</feature>
<feature type="compositionally biased region" description="Basic and acidic residues" evidence="1">
    <location>
        <begin position="133"/>
        <end position="144"/>
    </location>
</feature>
<evidence type="ECO:0000256" key="1">
    <source>
        <dbReference type="SAM" id="MobiDB-lite"/>
    </source>
</evidence>
<feature type="compositionally biased region" description="Basic and acidic residues" evidence="1">
    <location>
        <begin position="286"/>
        <end position="356"/>
    </location>
</feature>
<dbReference type="EMBL" id="PZQS01000013">
    <property type="protein sequence ID" value="PVD20222.1"/>
    <property type="molecule type" value="Genomic_DNA"/>
</dbReference>
<evidence type="ECO:0000313" key="3">
    <source>
        <dbReference type="Proteomes" id="UP000245119"/>
    </source>
</evidence>
<feature type="compositionally biased region" description="Polar residues" evidence="1">
    <location>
        <begin position="358"/>
        <end position="372"/>
    </location>
</feature>
<feature type="region of interest" description="Disordered" evidence="1">
    <location>
        <begin position="133"/>
        <end position="153"/>
    </location>
</feature>
<gene>
    <name evidence="2" type="ORF">C0Q70_20718</name>
</gene>
<reference evidence="2 3" key="1">
    <citation type="submission" date="2018-04" db="EMBL/GenBank/DDBJ databases">
        <title>The genome of golden apple snail Pomacea canaliculata provides insight into stress tolerance and invasive adaptation.</title>
        <authorList>
            <person name="Liu C."/>
            <person name="Liu B."/>
            <person name="Ren Y."/>
            <person name="Zhang Y."/>
            <person name="Wang H."/>
            <person name="Li S."/>
            <person name="Jiang F."/>
            <person name="Yin L."/>
            <person name="Zhang G."/>
            <person name="Qian W."/>
            <person name="Fan W."/>
        </authorList>
    </citation>
    <scope>NUCLEOTIDE SEQUENCE [LARGE SCALE GENOMIC DNA]</scope>
    <source>
        <strain evidence="2">SZHN2017</strain>
        <tissue evidence="2">Muscle</tissue>
    </source>
</reference>
<accession>A0A2T7NGF7</accession>
<evidence type="ECO:0000313" key="2">
    <source>
        <dbReference type="EMBL" id="PVD20222.1"/>
    </source>
</evidence>
<sequence>MASVVSTGEIETREQVGEMSNVGPDNLVKGETGKRTGEVETGERTGERRGERTGETKAYLPLAQPACAYFIHRWQLLQCCSCRRRLEVVADEQSHRGLKCTALYAAPRPHLLLLAPASQSASPTQMCLTHRRTDELKGDSETDSRTPGLTPNYGAGQKAESVDSCCLAVRLTVAAPPLCSVARRHSRCFRQPSEARGWEGARRYIRVGTARARRVHSRRKRWIEAARERCWCQRARARDGRSSPSASARVNVRGDVAAVAADGDGGEGGGGCDRRHRPPPPAQLLARDRETETRGRETETRDRETETRGRETRDAGQRDRDAGRRDRDTGQRDRDAGQRDRDAGQRDRDAGQRDGGTETETCTQSSDSQTRSKTCECASV</sequence>
<comment type="caution">
    <text evidence="2">The sequence shown here is derived from an EMBL/GenBank/DDBJ whole genome shotgun (WGS) entry which is preliminary data.</text>
</comment>
<feature type="compositionally biased region" description="Low complexity" evidence="1">
    <location>
        <begin position="249"/>
        <end position="262"/>
    </location>
</feature>
<protein>
    <submittedName>
        <fullName evidence="2">Uncharacterized protein</fullName>
    </submittedName>
</protein>
<feature type="region of interest" description="Disordered" evidence="1">
    <location>
        <begin position="20"/>
        <end position="54"/>
    </location>
</feature>
<keyword evidence="3" id="KW-1185">Reference proteome</keyword>
<feature type="compositionally biased region" description="Basic and acidic residues" evidence="1">
    <location>
        <begin position="31"/>
        <end position="54"/>
    </location>
</feature>
<dbReference type="AlphaFoldDB" id="A0A2T7NGF7"/>
<proteinExistence type="predicted"/>